<dbReference type="RefSeq" id="WP_145652464.1">
    <property type="nucleotide sequence ID" value="NZ_VLLB01000011.1"/>
</dbReference>
<accession>A0A562QXQ1</accession>
<keyword evidence="3" id="KW-0804">Transcription</keyword>
<dbReference type="Pfam" id="PF12833">
    <property type="entry name" value="HTH_18"/>
    <property type="match status" value="1"/>
</dbReference>
<name>A0A562QXQ1_9BURK</name>
<organism evidence="5 6">
    <name type="scientific">Pseudoduganella lurida</name>
    <dbReference type="NCBI Taxonomy" id="1036180"/>
    <lineage>
        <taxon>Bacteria</taxon>
        <taxon>Pseudomonadati</taxon>
        <taxon>Pseudomonadota</taxon>
        <taxon>Betaproteobacteria</taxon>
        <taxon>Burkholderiales</taxon>
        <taxon>Oxalobacteraceae</taxon>
        <taxon>Telluria group</taxon>
        <taxon>Pseudoduganella</taxon>
    </lineage>
</organism>
<evidence type="ECO:0000256" key="1">
    <source>
        <dbReference type="ARBA" id="ARBA00023015"/>
    </source>
</evidence>
<dbReference type="PANTHER" id="PTHR46796:SF15">
    <property type="entry name" value="BLL1074 PROTEIN"/>
    <property type="match status" value="1"/>
</dbReference>
<keyword evidence="6" id="KW-1185">Reference proteome</keyword>
<gene>
    <name evidence="5" type="ORF">IP91_04637</name>
</gene>
<dbReference type="AlphaFoldDB" id="A0A562QXQ1"/>
<feature type="domain" description="HTH araC/xylS-type" evidence="4">
    <location>
        <begin position="165"/>
        <end position="249"/>
    </location>
</feature>
<dbReference type="InterPro" id="IPR018060">
    <property type="entry name" value="HTH_AraC"/>
</dbReference>
<keyword evidence="1" id="KW-0805">Transcription regulation</keyword>
<keyword evidence="2" id="KW-0238">DNA-binding</keyword>
<dbReference type="EMBL" id="VLLB01000011">
    <property type="protein sequence ID" value="TWI61557.1"/>
    <property type="molecule type" value="Genomic_DNA"/>
</dbReference>
<dbReference type="InterPro" id="IPR050204">
    <property type="entry name" value="AraC_XylS_family_regulators"/>
</dbReference>
<reference evidence="5 6" key="1">
    <citation type="journal article" date="2015" name="Stand. Genomic Sci.">
        <title>Genomic Encyclopedia of Bacterial and Archaeal Type Strains, Phase III: the genomes of soil and plant-associated and newly described type strains.</title>
        <authorList>
            <person name="Whitman W.B."/>
            <person name="Woyke T."/>
            <person name="Klenk H.P."/>
            <person name="Zhou Y."/>
            <person name="Lilburn T.G."/>
            <person name="Beck B.J."/>
            <person name="De Vos P."/>
            <person name="Vandamme P."/>
            <person name="Eisen J.A."/>
            <person name="Garrity G."/>
            <person name="Hugenholtz P."/>
            <person name="Kyrpides N.C."/>
        </authorList>
    </citation>
    <scope>NUCLEOTIDE SEQUENCE [LARGE SCALE GENOMIC DNA]</scope>
    <source>
        <strain evidence="5 6">CGMCC 1.10822</strain>
    </source>
</reference>
<evidence type="ECO:0000313" key="5">
    <source>
        <dbReference type="EMBL" id="TWI61557.1"/>
    </source>
</evidence>
<comment type="caution">
    <text evidence="5">The sequence shown here is derived from an EMBL/GenBank/DDBJ whole genome shotgun (WGS) entry which is preliminary data.</text>
</comment>
<dbReference type="SMART" id="SM00342">
    <property type="entry name" value="HTH_ARAC"/>
    <property type="match status" value="1"/>
</dbReference>
<sequence length="249" mass="26846">MSYREYRPHPALAPHVACLWTLRVAGPVSATAPHVHRVLPDNCIDILWQDGGTAAFAVGMMSASILVPASRPVRTVGVRFKPGAAGLFLGLPLAELTDTRAGLADLWGSAAAARLDDALWTSELADAQRVAILERELLGRLALAGPGQPTLALRAVAAFEAAHGDLRIESVAERLGVSRQHFALQFRQQVGLSPKLFARICRFRRALALLREPGRTEDMTTLAADCGYFDQSHLIRDFHDFANAAPGGL</sequence>
<evidence type="ECO:0000256" key="3">
    <source>
        <dbReference type="ARBA" id="ARBA00023163"/>
    </source>
</evidence>
<dbReference type="OrthoDB" id="9809338at2"/>
<dbReference type="PANTHER" id="PTHR46796">
    <property type="entry name" value="HTH-TYPE TRANSCRIPTIONAL ACTIVATOR RHAS-RELATED"/>
    <property type="match status" value="1"/>
</dbReference>
<evidence type="ECO:0000259" key="4">
    <source>
        <dbReference type="PROSITE" id="PS01124"/>
    </source>
</evidence>
<evidence type="ECO:0000313" key="6">
    <source>
        <dbReference type="Proteomes" id="UP000318431"/>
    </source>
</evidence>
<proteinExistence type="predicted"/>
<evidence type="ECO:0000256" key="2">
    <source>
        <dbReference type="ARBA" id="ARBA00023125"/>
    </source>
</evidence>
<protein>
    <submittedName>
        <fullName evidence="5">Helix-turn-helix protein</fullName>
    </submittedName>
</protein>
<dbReference type="InterPro" id="IPR046532">
    <property type="entry name" value="DUF6597"/>
</dbReference>
<dbReference type="PROSITE" id="PS01124">
    <property type="entry name" value="HTH_ARAC_FAMILY_2"/>
    <property type="match status" value="1"/>
</dbReference>
<dbReference type="GO" id="GO:0043565">
    <property type="term" value="F:sequence-specific DNA binding"/>
    <property type="evidence" value="ECO:0007669"/>
    <property type="project" value="InterPro"/>
</dbReference>
<dbReference type="GO" id="GO:0003700">
    <property type="term" value="F:DNA-binding transcription factor activity"/>
    <property type="evidence" value="ECO:0007669"/>
    <property type="project" value="InterPro"/>
</dbReference>
<dbReference type="Pfam" id="PF20240">
    <property type="entry name" value="DUF6597"/>
    <property type="match status" value="1"/>
</dbReference>
<dbReference type="Proteomes" id="UP000318431">
    <property type="component" value="Unassembled WGS sequence"/>
</dbReference>
<dbReference type="Gene3D" id="1.10.10.60">
    <property type="entry name" value="Homeodomain-like"/>
    <property type="match status" value="1"/>
</dbReference>